<name>A0AC60PZZ0_IXOPE</name>
<protein>
    <submittedName>
        <fullName evidence="1">Uncharacterized protein</fullName>
    </submittedName>
</protein>
<reference evidence="1 2" key="1">
    <citation type="journal article" date="2020" name="Cell">
        <title>Large-Scale Comparative Analyses of Tick Genomes Elucidate Their Genetic Diversity and Vector Capacities.</title>
        <authorList>
            <consortium name="Tick Genome and Microbiome Consortium (TIGMIC)"/>
            <person name="Jia N."/>
            <person name="Wang J."/>
            <person name="Shi W."/>
            <person name="Du L."/>
            <person name="Sun Y."/>
            <person name="Zhan W."/>
            <person name="Jiang J.F."/>
            <person name="Wang Q."/>
            <person name="Zhang B."/>
            <person name="Ji P."/>
            <person name="Bell-Sakyi L."/>
            <person name="Cui X.M."/>
            <person name="Yuan T.T."/>
            <person name="Jiang B.G."/>
            <person name="Yang W.F."/>
            <person name="Lam T.T."/>
            <person name="Chang Q.C."/>
            <person name="Ding S.J."/>
            <person name="Wang X.J."/>
            <person name="Zhu J.G."/>
            <person name="Ruan X.D."/>
            <person name="Zhao L."/>
            <person name="Wei J.T."/>
            <person name="Ye R.Z."/>
            <person name="Que T.C."/>
            <person name="Du C.H."/>
            <person name="Zhou Y.H."/>
            <person name="Cheng J.X."/>
            <person name="Dai P.F."/>
            <person name="Guo W.B."/>
            <person name="Han X.H."/>
            <person name="Huang E.J."/>
            <person name="Li L.F."/>
            <person name="Wei W."/>
            <person name="Gao Y.C."/>
            <person name="Liu J.Z."/>
            <person name="Shao H.Z."/>
            <person name="Wang X."/>
            <person name="Wang C.C."/>
            <person name="Yang T.C."/>
            <person name="Huo Q.B."/>
            <person name="Li W."/>
            <person name="Chen H.Y."/>
            <person name="Chen S.E."/>
            <person name="Zhou L.G."/>
            <person name="Ni X.B."/>
            <person name="Tian J.H."/>
            <person name="Sheng Y."/>
            <person name="Liu T."/>
            <person name="Pan Y.S."/>
            <person name="Xia L.Y."/>
            <person name="Li J."/>
            <person name="Zhao F."/>
            <person name="Cao W.C."/>
        </authorList>
    </citation>
    <scope>NUCLEOTIDE SEQUENCE [LARGE SCALE GENOMIC DNA]</scope>
    <source>
        <strain evidence="1">Iper-2018</strain>
    </source>
</reference>
<dbReference type="EMBL" id="JABSTQ010009674">
    <property type="protein sequence ID" value="KAG0426910.1"/>
    <property type="molecule type" value="Genomic_DNA"/>
</dbReference>
<evidence type="ECO:0000313" key="1">
    <source>
        <dbReference type="EMBL" id="KAG0426910.1"/>
    </source>
</evidence>
<organism evidence="1 2">
    <name type="scientific">Ixodes persulcatus</name>
    <name type="common">Taiga tick</name>
    <dbReference type="NCBI Taxonomy" id="34615"/>
    <lineage>
        <taxon>Eukaryota</taxon>
        <taxon>Metazoa</taxon>
        <taxon>Ecdysozoa</taxon>
        <taxon>Arthropoda</taxon>
        <taxon>Chelicerata</taxon>
        <taxon>Arachnida</taxon>
        <taxon>Acari</taxon>
        <taxon>Parasitiformes</taxon>
        <taxon>Ixodida</taxon>
        <taxon>Ixodoidea</taxon>
        <taxon>Ixodidae</taxon>
        <taxon>Ixodinae</taxon>
        <taxon>Ixodes</taxon>
    </lineage>
</organism>
<comment type="caution">
    <text evidence="1">The sequence shown here is derived from an EMBL/GenBank/DDBJ whole genome shotgun (WGS) entry which is preliminary data.</text>
</comment>
<accession>A0AC60PZZ0</accession>
<evidence type="ECO:0000313" key="2">
    <source>
        <dbReference type="Proteomes" id="UP000805193"/>
    </source>
</evidence>
<proteinExistence type="predicted"/>
<sequence>MPWPRALLGREDWLRKERCTQQREWVRNRRKAAVASTSTASSASDFLAKEEHIARLESRRREQNQRCKGRRRANATDDDRATEAKLKREARRRLHSTPAERFPGATAMFRMEFVENPFGVTCAMCDRLWVAGDVSTISGMSDEKKRETGAFEILDRDVAREKVVEVAVVQRLLMPHAATTCASCGVAKLEALKRCTRCLRVGYCNRTCQTNHWHQHKSVCKFVPELIGLPFVLSLPQSQATYANLCRLMEAYSRQDSFSQHSVNVFQPPVKSNKCALDAAAGTPPGSVEPLEAELDEAEGLDPGSNEGGPMFGVTSVVPYAESCPSKVDFAFEERGNEPLDLSRVYYLAMDWRNDQRQGSYVLVESKEVVGSFSKQPAFHSYATSSLPNSFSKRSEQRAEYATVDDDCNLPFSEEDGISLDQCLRLFTEPEVLSPQEAWYCPGCKEHRQATKELSLWRLPPVLIIQLKRFSFTRSIFRDKIDKMVDFPISGLDVGPYYCGPACESGGPQPVYDLFAVINHHGGMLGGHYTAFGRCTDATDTRLSEVGWRLFDDSRVNAVSDARVATSAAYMLFYRRRNAPFELSLCGVSAWRPRAVIAPSQKLLKDRENLLDQEFSAQNDANNNRCHYGVATPDDASVDMDSPD</sequence>
<dbReference type="Proteomes" id="UP000805193">
    <property type="component" value="Unassembled WGS sequence"/>
</dbReference>
<gene>
    <name evidence="1" type="ORF">HPB47_026003</name>
</gene>
<keyword evidence="2" id="KW-1185">Reference proteome</keyword>